<accession>A0ABR4ATT6</accession>
<evidence type="ECO:0000259" key="2">
    <source>
        <dbReference type="Pfam" id="PF11817"/>
    </source>
</evidence>
<comment type="caution">
    <text evidence="3">The sequence shown here is derived from an EMBL/GenBank/DDBJ whole genome shotgun (WGS) entry which is preliminary data.</text>
</comment>
<protein>
    <recommendedName>
        <fullName evidence="5">Trafficking protein particle complex subunit 11</fullName>
    </recommendedName>
</protein>
<evidence type="ECO:0008006" key="5">
    <source>
        <dbReference type="Google" id="ProtNLM"/>
    </source>
</evidence>
<evidence type="ECO:0000313" key="4">
    <source>
        <dbReference type="Proteomes" id="UP001590951"/>
    </source>
</evidence>
<organism evidence="3 4">
    <name type="scientific">Lepraria finkii</name>
    <dbReference type="NCBI Taxonomy" id="1340010"/>
    <lineage>
        <taxon>Eukaryota</taxon>
        <taxon>Fungi</taxon>
        <taxon>Dikarya</taxon>
        <taxon>Ascomycota</taxon>
        <taxon>Pezizomycotina</taxon>
        <taxon>Lecanoromycetes</taxon>
        <taxon>OSLEUM clade</taxon>
        <taxon>Lecanoromycetidae</taxon>
        <taxon>Lecanorales</taxon>
        <taxon>Lecanorineae</taxon>
        <taxon>Stereocaulaceae</taxon>
        <taxon>Lepraria</taxon>
    </lineage>
</organism>
<sequence length="772" mass="85738">MPRQSSRSGEESPRSQASSMASIYNTYLCREPANDVPMLIRNGPDEYTASLRTLQRSADYFAEKEHTRAVERLQLEMGRLHMQNKQWERAARVLVPLWQTLSWRQAGWWQLLQETDWALKECVRSIQDKETLIAVDWELLNKSLTPRQDYEYDFSKVLEGLQPSGSRPRAIVRADSTLSCISATFAFSAAEGNVGENLSSQLTLSSQAHGESAPVVVSHIKIAFEGGLRNIDIEHGSAKSPETSTSQEQVYLHPVSLQKATTDASSAASSSIPVQSAPLVGAANLALAPGITKSLSFDHVPRDAGDVEVANITLYVGEDDFDLEVIITEDEQMHQENLWSPSISGPSQKRLKSGRSNFVKILPKPPKLQIELDNLLPTYFTNEAISIDLLISNEEEDETDVILDARLLGPPGSLPMITWASDEEIAISTGGSAADDPLKRIGSRLPSKHLGKMSRLEKRRQSIHIQPTLEPAEYLLEIKAGYHVLSDLETPISETFSANINVVRPFEASYNFLPLLCPEPWPSYFDATNLDNDSDVDGAGEQKASGLTQRWSLTSRLSSLADVPLIIDNLEPQAIEVHEGAVCKISPTANNKSETYLIAPSDLQERKFILEIQKLDLEDCRSTFLDLQLEIRWHREGSSGPSTISHVAVPELMIPFGEPRVLASAQNGEVSPGVVHLDYIIENPSMYTLTFNLTMDTSEEFAFSGVKNVSVQLVPLSRHTVRYNLMPLVKGIWISPQFRVFDTHFHKVLKVKATEGMRNDKKGVSVWVDAEG</sequence>
<gene>
    <name evidence="3" type="ORF">ABVK25_010753</name>
</gene>
<reference evidence="3 4" key="1">
    <citation type="submission" date="2024-09" db="EMBL/GenBank/DDBJ databases">
        <title>Rethinking Asexuality: The Enigmatic Case of Functional Sexual Genes in Lepraria (Stereocaulaceae).</title>
        <authorList>
            <person name="Doellman M."/>
            <person name="Sun Y."/>
            <person name="Barcenas-Pena A."/>
            <person name="Lumbsch H.T."/>
            <person name="Grewe F."/>
        </authorList>
    </citation>
    <scope>NUCLEOTIDE SEQUENCE [LARGE SCALE GENOMIC DNA]</scope>
    <source>
        <strain evidence="3 4">Grewe 0041</strain>
    </source>
</reference>
<evidence type="ECO:0000313" key="3">
    <source>
        <dbReference type="EMBL" id="KAL2049001.1"/>
    </source>
</evidence>
<proteinExistence type="predicted"/>
<dbReference type="Pfam" id="PF11817">
    <property type="entry name" value="Foie-gras_1"/>
    <property type="match status" value="1"/>
</dbReference>
<dbReference type="InterPro" id="IPR021773">
    <property type="entry name" value="TPC11"/>
</dbReference>
<feature type="domain" description="Gryzun putative trafficking through Golgi" evidence="1">
    <location>
        <begin position="173"/>
        <end position="769"/>
    </location>
</feature>
<dbReference type="Pfam" id="PF07919">
    <property type="entry name" value="Gryzun"/>
    <property type="match status" value="1"/>
</dbReference>
<evidence type="ECO:0000259" key="1">
    <source>
        <dbReference type="Pfam" id="PF07919"/>
    </source>
</evidence>
<dbReference type="Proteomes" id="UP001590951">
    <property type="component" value="Unassembled WGS sequence"/>
</dbReference>
<name>A0ABR4ATT6_9LECA</name>
<dbReference type="InterPro" id="IPR012880">
    <property type="entry name" value="Gryzun"/>
</dbReference>
<dbReference type="EMBL" id="JBHFEH010000074">
    <property type="protein sequence ID" value="KAL2049001.1"/>
    <property type="molecule type" value="Genomic_DNA"/>
</dbReference>
<keyword evidence="4" id="KW-1185">Reference proteome</keyword>
<dbReference type="PANTHER" id="PTHR14374:SF0">
    <property type="entry name" value="TRAFFICKING PROTEIN PARTICLE COMPLEX SUBUNIT 11"/>
    <property type="match status" value="1"/>
</dbReference>
<feature type="domain" description="Trafficking protein particle complex subunit 11" evidence="2">
    <location>
        <begin position="8"/>
        <end position="141"/>
    </location>
</feature>
<dbReference type="PANTHER" id="PTHR14374">
    <property type="entry name" value="FOIE GRAS"/>
    <property type="match status" value="1"/>
</dbReference>